<dbReference type="VEuPathDB" id="FungiDB:EMCG_04334"/>
<dbReference type="PANTHER" id="PTHR42470">
    <property type="entry name" value="VAST DOMAIN-CONTAINING PROTEIN"/>
    <property type="match status" value="1"/>
</dbReference>
<name>A0A2B7ZM11_9EURO</name>
<reference evidence="3 4" key="1">
    <citation type="submission" date="2017-10" db="EMBL/GenBank/DDBJ databases">
        <title>Comparative genomics in systemic dimorphic fungi from Ajellomycetaceae.</title>
        <authorList>
            <person name="Munoz J.F."/>
            <person name="Mcewen J.G."/>
            <person name="Clay O.K."/>
            <person name="Cuomo C.A."/>
        </authorList>
    </citation>
    <scope>NUCLEOTIDE SEQUENCE [LARGE SCALE GENOMIC DNA]</scope>
    <source>
        <strain evidence="3 4">UAMH4076</strain>
    </source>
</reference>
<dbReference type="Proteomes" id="UP000226031">
    <property type="component" value="Unassembled WGS sequence"/>
</dbReference>
<organism evidence="3 4">
    <name type="scientific">[Emmonsia] crescens</name>
    <dbReference type="NCBI Taxonomy" id="73230"/>
    <lineage>
        <taxon>Eukaryota</taxon>
        <taxon>Fungi</taxon>
        <taxon>Dikarya</taxon>
        <taxon>Ascomycota</taxon>
        <taxon>Pezizomycotina</taxon>
        <taxon>Eurotiomycetes</taxon>
        <taxon>Eurotiomycetidae</taxon>
        <taxon>Onygenales</taxon>
        <taxon>Ajellomycetaceae</taxon>
        <taxon>Emergomyces</taxon>
    </lineage>
</organism>
<evidence type="ECO:0000259" key="2">
    <source>
        <dbReference type="Pfam" id="PF25545"/>
    </source>
</evidence>
<comment type="caution">
    <text evidence="3">The sequence shown here is derived from an EMBL/GenBank/DDBJ whole genome shotgun (WGS) entry which is preliminary data.</text>
</comment>
<dbReference type="AlphaFoldDB" id="A0A2B7ZM11"/>
<dbReference type="STRING" id="73230.A0A2B7ZM11"/>
<dbReference type="EMBL" id="PDND01000041">
    <property type="protein sequence ID" value="PGH34381.1"/>
    <property type="molecule type" value="Genomic_DNA"/>
</dbReference>
<sequence>MSFEPQRPTVKRKRSSTPSLLSSGVSECFQKPPQQHFVEFWVERQQWPKAFFDVMPRVYLLAKPKVPGSTTSGLRQTRSHPYGDPDYCLLEQNPVLPKDTWFNDDVFGLTCQRISTHSEAGIIQTIAELIVPSAEGAISKQHLTFPNLIESFNEGWDNSIPLHKPRPQPDHAVGYPKKSFSKDQMNRLTPFFKGCKGDLEAAEQQNAHSMMIALRGVVELFRCIGREKELSREILGFSIAHNHRCVRIYGHYPVIEEDTKYYRHLIYASGFASFNGKERWTSYKFVMSVYAQWAPSHLKRLCSAIDKLPNAVSSDMPPQLMPTLSESTRLPQAAADIDAQLSSFTYPIERQSNRPGLSDSRPHSAGARRKDQGIKETT</sequence>
<proteinExistence type="predicted"/>
<dbReference type="InterPro" id="IPR057684">
    <property type="entry name" value="DUF7924"/>
</dbReference>
<evidence type="ECO:0000256" key="1">
    <source>
        <dbReference type="SAM" id="MobiDB-lite"/>
    </source>
</evidence>
<keyword evidence="4" id="KW-1185">Reference proteome</keyword>
<feature type="region of interest" description="Disordered" evidence="1">
    <location>
        <begin position="348"/>
        <end position="378"/>
    </location>
</feature>
<gene>
    <name evidence="3" type="ORF">GX50_02748</name>
</gene>
<evidence type="ECO:0000313" key="4">
    <source>
        <dbReference type="Proteomes" id="UP000226031"/>
    </source>
</evidence>
<feature type="compositionally biased region" description="Basic and acidic residues" evidence="1">
    <location>
        <begin position="368"/>
        <end position="378"/>
    </location>
</feature>
<dbReference type="PANTHER" id="PTHR42470:SF2">
    <property type="match status" value="1"/>
</dbReference>
<feature type="compositionally biased region" description="Low complexity" evidence="1">
    <location>
        <begin position="16"/>
        <end position="26"/>
    </location>
</feature>
<feature type="region of interest" description="Disordered" evidence="1">
    <location>
        <begin position="1"/>
        <end position="27"/>
    </location>
</feature>
<accession>A0A2B7ZM11</accession>
<dbReference type="Pfam" id="PF25545">
    <property type="entry name" value="DUF7924"/>
    <property type="match status" value="1"/>
</dbReference>
<feature type="domain" description="DUF7924" evidence="2">
    <location>
        <begin position="192"/>
        <end position="305"/>
    </location>
</feature>
<protein>
    <recommendedName>
        <fullName evidence="2">DUF7924 domain-containing protein</fullName>
    </recommendedName>
</protein>
<evidence type="ECO:0000313" key="3">
    <source>
        <dbReference type="EMBL" id="PGH34381.1"/>
    </source>
</evidence>